<accession>A7TAB1</accession>
<proteinExistence type="predicted"/>
<reference evidence="1 2" key="1">
    <citation type="journal article" date="2007" name="Science">
        <title>Sea anemone genome reveals ancestral eumetazoan gene repertoire and genomic organization.</title>
        <authorList>
            <person name="Putnam N.H."/>
            <person name="Srivastava M."/>
            <person name="Hellsten U."/>
            <person name="Dirks B."/>
            <person name="Chapman J."/>
            <person name="Salamov A."/>
            <person name="Terry A."/>
            <person name="Shapiro H."/>
            <person name="Lindquist E."/>
            <person name="Kapitonov V.V."/>
            <person name="Jurka J."/>
            <person name="Genikhovich G."/>
            <person name="Grigoriev I.V."/>
            <person name="Lucas S.M."/>
            <person name="Steele R.E."/>
            <person name="Finnerty J.R."/>
            <person name="Technau U."/>
            <person name="Martindale M.Q."/>
            <person name="Rokhsar D.S."/>
        </authorList>
    </citation>
    <scope>NUCLEOTIDE SEQUENCE [LARGE SCALE GENOMIC DNA]</scope>
    <source>
        <strain evidence="2">CH2 X CH6</strain>
    </source>
</reference>
<keyword evidence="2" id="KW-1185">Reference proteome</keyword>
<sequence>MVVDYVNRVGNQIKSVGKLCVDPVNSIVNQETVFLSGEQIVDKRPEYEFHSSMNGYGDEDSFVPSVMDRYRQLLLPALQVISTILASLGPQHREASMKNAKGIADKPMQI</sequence>
<dbReference type="InParanoid" id="A7TAB1"/>
<dbReference type="EMBL" id="DS473970">
    <property type="protein sequence ID" value="EDO27060.1"/>
    <property type="molecule type" value="Genomic_DNA"/>
</dbReference>
<evidence type="ECO:0000313" key="1">
    <source>
        <dbReference type="EMBL" id="EDO27060.1"/>
    </source>
</evidence>
<dbReference type="AlphaFoldDB" id="A7TAB1"/>
<dbReference type="Proteomes" id="UP000001593">
    <property type="component" value="Unassembled WGS sequence"/>
</dbReference>
<dbReference type="HOGENOM" id="CLU_2173947_0_0_1"/>
<name>A7TAB1_NEMVE</name>
<gene>
    <name evidence="1" type="ORF">NEMVEDRAFT_v1g224438</name>
</gene>
<dbReference type="PhylomeDB" id="A7TAB1"/>
<evidence type="ECO:0000313" key="2">
    <source>
        <dbReference type="Proteomes" id="UP000001593"/>
    </source>
</evidence>
<organism evidence="1 2">
    <name type="scientific">Nematostella vectensis</name>
    <name type="common">Starlet sea anemone</name>
    <dbReference type="NCBI Taxonomy" id="45351"/>
    <lineage>
        <taxon>Eukaryota</taxon>
        <taxon>Metazoa</taxon>
        <taxon>Cnidaria</taxon>
        <taxon>Anthozoa</taxon>
        <taxon>Hexacorallia</taxon>
        <taxon>Actiniaria</taxon>
        <taxon>Edwardsiidae</taxon>
        <taxon>Nematostella</taxon>
    </lineage>
</organism>
<dbReference type="STRING" id="45351.A7TAB1"/>
<protein>
    <submittedName>
        <fullName evidence="1">Uncharacterized protein</fullName>
    </submittedName>
</protein>